<dbReference type="Proteomes" id="UP000701853">
    <property type="component" value="Chromosome 8"/>
</dbReference>
<evidence type="ECO:0000259" key="3">
    <source>
        <dbReference type="PROSITE" id="PS50158"/>
    </source>
</evidence>
<evidence type="ECO:0000256" key="2">
    <source>
        <dbReference type="SAM" id="MobiDB-lite"/>
    </source>
</evidence>
<dbReference type="Pfam" id="PF14111">
    <property type="entry name" value="DUF4283"/>
    <property type="match status" value="1"/>
</dbReference>
<sequence>MENSLKVFVGDDGSRISEDRNTKKVRFKDVIDGAYVDMAVDLDPPLNAAMSWKDKLFGTGSSGTSQEVASFEGVAMDSLWRPIQSFQLTDIENGYFLAKFQNKEDYDKVLTQGPWIIFGQYLTVQPWTKEFSLLQPYPSVVMAWIRLPGLPGFMYKRRILEAIGSMIGKMVKFKFKTDSKTRGKFARMALFINLDKPLISQICVNGEIQRVVYEALPTVCFTCGKYGHVRDLCPLSKEASDKVSDKVVANGDLNSKNSENDDKEKTFGPAFGPWMLVERKSRRRSGNTRDSGDMDAGKGRFGSRFNALTVEDDKTSGENEMLTDLKELNLQAVEADVSNLDSRE</sequence>
<dbReference type="InterPro" id="IPR036875">
    <property type="entry name" value="Znf_CCHC_sf"/>
</dbReference>
<keyword evidence="5" id="KW-1185">Reference proteome</keyword>
<keyword evidence="1" id="KW-0479">Metal-binding</keyword>
<dbReference type="AlphaFoldDB" id="A0A8J6CWW7"/>
<dbReference type="OrthoDB" id="1002182at2759"/>
<feature type="domain" description="CCHC-type" evidence="3">
    <location>
        <begin position="220"/>
        <end position="234"/>
    </location>
</feature>
<dbReference type="InterPro" id="IPR001878">
    <property type="entry name" value="Znf_CCHC"/>
</dbReference>
<evidence type="ECO:0000256" key="1">
    <source>
        <dbReference type="PROSITE-ProRule" id="PRU00047"/>
    </source>
</evidence>
<dbReference type="PANTHER" id="PTHR31286">
    <property type="entry name" value="GLYCINE-RICH CELL WALL STRUCTURAL PROTEIN 1.8-LIKE"/>
    <property type="match status" value="1"/>
</dbReference>
<feature type="region of interest" description="Disordered" evidence="2">
    <location>
        <begin position="278"/>
        <end position="301"/>
    </location>
</feature>
<comment type="caution">
    <text evidence="4">The sequence shown here is derived from an EMBL/GenBank/DDBJ whole genome shotgun (WGS) entry which is preliminary data.</text>
</comment>
<keyword evidence="1" id="KW-0862">Zinc</keyword>
<organism evidence="4 5">
    <name type="scientific">Gossypium anomalum</name>
    <dbReference type="NCBI Taxonomy" id="47600"/>
    <lineage>
        <taxon>Eukaryota</taxon>
        <taxon>Viridiplantae</taxon>
        <taxon>Streptophyta</taxon>
        <taxon>Embryophyta</taxon>
        <taxon>Tracheophyta</taxon>
        <taxon>Spermatophyta</taxon>
        <taxon>Magnoliopsida</taxon>
        <taxon>eudicotyledons</taxon>
        <taxon>Gunneridae</taxon>
        <taxon>Pentapetalae</taxon>
        <taxon>rosids</taxon>
        <taxon>malvids</taxon>
        <taxon>Malvales</taxon>
        <taxon>Malvaceae</taxon>
        <taxon>Malvoideae</taxon>
        <taxon>Gossypium</taxon>
    </lineage>
</organism>
<evidence type="ECO:0000313" key="5">
    <source>
        <dbReference type="Proteomes" id="UP000701853"/>
    </source>
</evidence>
<dbReference type="InterPro" id="IPR040256">
    <property type="entry name" value="At4g02000-like"/>
</dbReference>
<name>A0A8J6CWW7_9ROSI</name>
<accession>A0A8J6CWW7</accession>
<gene>
    <name evidence="4" type="ORF">CXB51_019780</name>
</gene>
<dbReference type="GO" id="GO:0008270">
    <property type="term" value="F:zinc ion binding"/>
    <property type="evidence" value="ECO:0007669"/>
    <property type="project" value="UniProtKB-KW"/>
</dbReference>
<keyword evidence="1" id="KW-0863">Zinc-finger</keyword>
<dbReference type="InterPro" id="IPR025558">
    <property type="entry name" value="DUF4283"/>
</dbReference>
<dbReference type="GO" id="GO:0003676">
    <property type="term" value="F:nucleic acid binding"/>
    <property type="evidence" value="ECO:0007669"/>
    <property type="project" value="InterPro"/>
</dbReference>
<dbReference type="SUPFAM" id="SSF57756">
    <property type="entry name" value="Retrovirus zinc finger-like domains"/>
    <property type="match status" value="1"/>
</dbReference>
<dbReference type="PROSITE" id="PS50158">
    <property type="entry name" value="ZF_CCHC"/>
    <property type="match status" value="1"/>
</dbReference>
<evidence type="ECO:0000313" key="4">
    <source>
        <dbReference type="EMBL" id="KAG8486486.1"/>
    </source>
</evidence>
<proteinExistence type="predicted"/>
<dbReference type="EMBL" id="JAHUZN010000008">
    <property type="protein sequence ID" value="KAG8486486.1"/>
    <property type="molecule type" value="Genomic_DNA"/>
</dbReference>
<protein>
    <recommendedName>
        <fullName evidence="3">CCHC-type domain-containing protein</fullName>
    </recommendedName>
</protein>
<dbReference type="PANTHER" id="PTHR31286:SF173">
    <property type="entry name" value="DUF4283 DOMAIN-CONTAINING PROTEIN"/>
    <property type="match status" value="1"/>
</dbReference>
<reference evidence="4 5" key="1">
    <citation type="journal article" date="2021" name="bioRxiv">
        <title>The Gossypium anomalum genome as a resource for cotton improvement and evolutionary analysis of hybrid incompatibility.</title>
        <authorList>
            <person name="Grover C.E."/>
            <person name="Yuan D."/>
            <person name="Arick M.A."/>
            <person name="Miller E.R."/>
            <person name="Hu G."/>
            <person name="Peterson D.G."/>
            <person name="Wendel J.F."/>
            <person name="Udall J.A."/>
        </authorList>
    </citation>
    <scope>NUCLEOTIDE SEQUENCE [LARGE SCALE GENOMIC DNA]</scope>
    <source>
        <strain evidence="4">JFW-Udall</strain>
        <tissue evidence="4">Leaf</tissue>
    </source>
</reference>